<name>A0ABV1J1Y3_9FIRM</name>
<dbReference type="Proteomes" id="UP001491691">
    <property type="component" value="Unassembled WGS sequence"/>
</dbReference>
<dbReference type="EMBL" id="JBBNPP010000013">
    <property type="protein sequence ID" value="MEQ3347173.1"/>
    <property type="molecule type" value="Genomic_DNA"/>
</dbReference>
<accession>A0ABV1J1Y3</accession>
<reference evidence="1 2" key="1">
    <citation type="submission" date="2024-04" db="EMBL/GenBank/DDBJ databases">
        <title>Human intestinal bacterial collection.</title>
        <authorList>
            <person name="Pauvert C."/>
            <person name="Hitch T.C.A."/>
            <person name="Clavel T."/>
        </authorList>
    </citation>
    <scope>NUCLEOTIDE SEQUENCE [LARGE SCALE GENOMIC DNA]</scope>
    <source>
        <strain evidence="1 2">CLA-SR-H019</strain>
    </source>
</reference>
<gene>
    <name evidence="1" type="ORF">AAA073_06980</name>
</gene>
<sequence length="494" mass="55960">MAIYRWGKYEAIPMQKEESTFLEKSYGKPIFDEVRDRYPQYPQIRQEVGGSYGDYVYSYYGVNYVFQGYKKGSKLGTVTSKNRNDYPDDGQKGGYWYVFEKTENEAPKISGSDSFLGNKSNNFRVEYIVTDDDKNDSVTLEIIQDDKSETIKNIGLGVKRYLDIDVSSFELGDHTIKLKATDSNGESSTRIYTWTKINNAPIISGEDKDLGIKNTEFSIIYQVKDLDGDKVNVVEKLNNKVIKNIANASQDADIYLNITRQQIETIEIKTSNTIEIEASDSKGGVTYRRYTFIKTNLPPIISGNDRDLGDITKDISYTYSVTDPENDEIKVSIMLDDVYIEKDKKVEDGKNYKVEIKGLDFLKIKPGKHTLKILATDSKSPYVVRLINFNRVVNRLIMESAKIIETDAAAKKIYLNPMWFVAAGADGKIEVTNNAFDDKPVWEDCTSVVKVGKNFNFQNKAKTATKWGIKVRMTVNKNNATAISWISTLGGAFE</sequence>
<evidence type="ECO:0000313" key="1">
    <source>
        <dbReference type="EMBL" id="MEQ3347173.1"/>
    </source>
</evidence>
<protein>
    <submittedName>
        <fullName evidence="1">Uncharacterized protein</fullName>
    </submittedName>
</protein>
<keyword evidence="2" id="KW-1185">Reference proteome</keyword>
<comment type="caution">
    <text evidence="1">The sequence shown here is derived from an EMBL/GenBank/DDBJ whole genome shotgun (WGS) entry which is preliminary data.</text>
</comment>
<proteinExistence type="predicted"/>
<organism evidence="1 2">
    <name type="scientific">Peptoniphilus senegalensis</name>
    <dbReference type="NCBI Taxonomy" id="1465757"/>
    <lineage>
        <taxon>Bacteria</taxon>
        <taxon>Bacillati</taxon>
        <taxon>Bacillota</taxon>
        <taxon>Tissierellia</taxon>
        <taxon>Tissierellales</taxon>
        <taxon>Peptoniphilaceae</taxon>
        <taxon>Peptoniphilus</taxon>
    </lineage>
</organism>
<evidence type="ECO:0000313" key="2">
    <source>
        <dbReference type="Proteomes" id="UP001491691"/>
    </source>
</evidence>
<dbReference type="RefSeq" id="WP_349189032.1">
    <property type="nucleotide sequence ID" value="NZ_JBBNPP010000013.1"/>
</dbReference>